<feature type="domain" description="EamA" evidence="7">
    <location>
        <begin position="190"/>
        <end position="328"/>
    </location>
</feature>
<comment type="similarity">
    <text evidence="2 6">Belongs to the drug/metabolite transporter (DMT) superfamily. Plant drug/metabolite exporter (P-DME) (TC 2.A.7.4) family.</text>
</comment>
<comment type="caution">
    <text evidence="8">The sequence shown here is derived from an EMBL/GenBank/DDBJ whole genome shotgun (WGS) entry which is preliminary data.</text>
</comment>
<dbReference type="GO" id="GO:0016020">
    <property type="term" value="C:membrane"/>
    <property type="evidence" value="ECO:0007669"/>
    <property type="project" value="UniProtKB-SubCell"/>
</dbReference>
<dbReference type="AlphaFoldDB" id="A0AAV7ERN2"/>
<feature type="transmembrane region" description="Helical" evidence="6">
    <location>
        <begin position="45"/>
        <end position="69"/>
    </location>
</feature>
<feature type="transmembrane region" description="Helical" evidence="6">
    <location>
        <begin position="311"/>
        <end position="329"/>
    </location>
</feature>
<protein>
    <recommendedName>
        <fullName evidence="6">WAT1-related protein</fullName>
    </recommendedName>
</protein>
<name>A0AAV7ERN2_ARIFI</name>
<comment type="subcellular location">
    <subcellularLocation>
        <location evidence="1 6">Membrane</location>
        <topology evidence="1 6">Multi-pass membrane protein</topology>
    </subcellularLocation>
</comment>
<dbReference type="GO" id="GO:0022857">
    <property type="term" value="F:transmembrane transporter activity"/>
    <property type="evidence" value="ECO:0007669"/>
    <property type="project" value="InterPro"/>
</dbReference>
<evidence type="ECO:0000256" key="1">
    <source>
        <dbReference type="ARBA" id="ARBA00004141"/>
    </source>
</evidence>
<dbReference type="InterPro" id="IPR037185">
    <property type="entry name" value="EmrE-like"/>
</dbReference>
<sequence length="387" mass="41788">MESLKGSGSMGNFMSKAKPYASMIFLQFGFAGMYIITSLCLKKGLSHYVLVVYRHVAATIAIAPFAYFMERKVRPKMTLSVFIKIAILGFLEPVLDQNLYYVGMQYTSATFSSAMYNVLPAITFILAIILRREKIQIKKIPSQAKVLGTVVTLGGAMLMTLYKGPVLDLVWSRGQAHHTATGGNGHNFVKGTIMLFASCFSWAVFFIVQSFTLDSYPAELSLATLVCFMGIIEGGAVALVMERNVAAWAIGLDTRLLAPIYSGIVNSGMAYCIQGMVMKERGPVFVTAFNPLCMIIVAFLGSIILGDEISLGRVIGAVIIVLGLYAVVWGKSKDPIGSLAPELPSVDKKKGMSELPMTGIIESEKTNMGGGDEYTLNGISGKGAINI</sequence>
<feature type="transmembrane region" description="Helical" evidence="6">
    <location>
        <begin position="256"/>
        <end position="273"/>
    </location>
</feature>
<organism evidence="8 9">
    <name type="scientific">Aristolochia fimbriata</name>
    <name type="common">White veined hardy Dutchman's pipe vine</name>
    <dbReference type="NCBI Taxonomy" id="158543"/>
    <lineage>
        <taxon>Eukaryota</taxon>
        <taxon>Viridiplantae</taxon>
        <taxon>Streptophyta</taxon>
        <taxon>Embryophyta</taxon>
        <taxon>Tracheophyta</taxon>
        <taxon>Spermatophyta</taxon>
        <taxon>Magnoliopsida</taxon>
        <taxon>Magnoliidae</taxon>
        <taxon>Piperales</taxon>
        <taxon>Aristolochiaceae</taxon>
        <taxon>Aristolochia</taxon>
    </lineage>
</organism>
<evidence type="ECO:0000256" key="6">
    <source>
        <dbReference type="RuleBase" id="RU363077"/>
    </source>
</evidence>
<keyword evidence="4 6" id="KW-1133">Transmembrane helix</keyword>
<evidence type="ECO:0000313" key="9">
    <source>
        <dbReference type="Proteomes" id="UP000825729"/>
    </source>
</evidence>
<feature type="transmembrane region" description="Helical" evidence="6">
    <location>
        <begin position="20"/>
        <end position="39"/>
    </location>
</feature>
<feature type="domain" description="EamA" evidence="7">
    <location>
        <begin position="25"/>
        <end position="160"/>
    </location>
</feature>
<evidence type="ECO:0000256" key="2">
    <source>
        <dbReference type="ARBA" id="ARBA00007635"/>
    </source>
</evidence>
<reference evidence="8 9" key="1">
    <citation type="submission" date="2021-07" db="EMBL/GenBank/DDBJ databases">
        <title>The Aristolochia fimbriata genome: insights into angiosperm evolution, floral development and chemical biosynthesis.</title>
        <authorList>
            <person name="Jiao Y."/>
        </authorList>
    </citation>
    <scope>NUCLEOTIDE SEQUENCE [LARGE SCALE GENOMIC DNA]</scope>
    <source>
        <strain evidence="8">IBCAS-2021</strain>
        <tissue evidence="8">Leaf</tissue>
    </source>
</reference>
<evidence type="ECO:0000256" key="3">
    <source>
        <dbReference type="ARBA" id="ARBA00022692"/>
    </source>
</evidence>
<feature type="transmembrane region" description="Helical" evidence="6">
    <location>
        <begin position="188"/>
        <end position="208"/>
    </location>
</feature>
<evidence type="ECO:0000313" key="8">
    <source>
        <dbReference type="EMBL" id="KAG9451074.1"/>
    </source>
</evidence>
<feature type="transmembrane region" description="Helical" evidence="6">
    <location>
        <begin position="285"/>
        <end position="305"/>
    </location>
</feature>
<evidence type="ECO:0000259" key="7">
    <source>
        <dbReference type="Pfam" id="PF00892"/>
    </source>
</evidence>
<dbReference type="InterPro" id="IPR030184">
    <property type="entry name" value="WAT1-related"/>
</dbReference>
<dbReference type="Proteomes" id="UP000825729">
    <property type="component" value="Unassembled WGS sequence"/>
</dbReference>
<evidence type="ECO:0000256" key="5">
    <source>
        <dbReference type="ARBA" id="ARBA00023136"/>
    </source>
</evidence>
<keyword evidence="5 6" id="KW-0472">Membrane</keyword>
<keyword evidence="3 6" id="KW-0812">Transmembrane</keyword>
<dbReference type="InterPro" id="IPR000620">
    <property type="entry name" value="EamA_dom"/>
</dbReference>
<dbReference type="EMBL" id="JAINDJ010000004">
    <property type="protein sequence ID" value="KAG9451074.1"/>
    <property type="molecule type" value="Genomic_DNA"/>
</dbReference>
<feature type="transmembrane region" description="Helical" evidence="6">
    <location>
        <begin position="114"/>
        <end position="132"/>
    </location>
</feature>
<keyword evidence="9" id="KW-1185">Reference proteome</keyword>
<dbReference type="Pfam" id="PF00892">
    <property type="entry name" value="EamA"/>
    <property type="match status" value="2"/>
</dbReference>
<accession>A0AAV7ERN2</accession>
<dbReference type="PANTHER" id="PTHR31218">
    <property type="entry name" value="WAT1-RELATED PROTEIN"/>
    <property type="match status" value="1"/>
</dbReference>
<gene>
    <name evidence="8" type="ORF">H6P81_011039</name>
</gene>
<feature type="transmembrane region" description="Helical" evidence="6">
    <location>
        <begin position="144"/>
        <end position="162"/>
    </location>
</feature>
<proteinExistence type="inferred from homology"/>
<feature type="transmembrane region" description="Helical" evidence="6">
    <location>
        <begin position="220"/>
        <end position="241"/>
    </location>
</feature>
<evidence type="ECO:0000256" key="4">
    <source>
        <dbReference type="ARBA" id="ARBA00022989"/>
    </source>
</evidence>
<dbReference type="SUPFAM" id="SSF103481">
    <property type="entry name" value="Multidrug resistance efflux transporter EmrE"/>
    <property type="match status" value="2"/>
</dbReference>